<dbReference type="Proteomes" id="UP000245125">
    <property type="component" value="Unassembled WGS sequence"/>
</dbReference>
<keyword evidence="2" id="KW-1185">Reference proteome</keyword>
<gene>
    <name evidence="1" type="ORF">NBG4_550017</name>
</gene>
<evidence type="ECO:0000313" key="1">
    <source>
        <dbReference type="EMBL" id="SPQ01456.1"/>
    </source>
</evidence>
<sequence>MKFVNFWKIQTLELSKTERIFFRDAISTLQTWEIVKKEYAELELIKKILEAEINITPANPSDQETTMFAGNLRKKDYIEHYKKTP</sequence>
<dbReference type="AlphaFoldDB" id="A0A2U3QJ75"/>
<organism evidence="1 2">
    <name type="scientific">Candidatus Sulfobium mesophilum</name>
    <dbReference type="NCBI Taxonomy" id="2016548"/>
    <lineage>
        <taxon>Bacteria</taxon>
        <taxon>Pseudomonadati</taxon>
        <taxon>Nitrospirota</taxon>
        <taxon>Nitrospiria</taxon>
        <taxon>Nitrospirales</taxon>
        <taxon>Nitrospiraceae</taxon>
        <taxon>Candidatus Sulfobium</taxon>
    </lineage>
</organism>
<accession>A0A2U3QJ75</accession>
<evidence type="ECO:0000313" key="2">
    <source>
        <dbReference type="Proteomes" id="UP000245125"/>
    </source>
</evidence>
<proteinExistence type="predicted"/>
<reference evidence="2" key="1">
    <citation type="submission" date="2018-03" db="EMBL/GenBank/DDBJ databases">
        <authorList>
            <person name="Zecchin S."/>
        </authorList>
    </citation>
    <scope>NUCLEOTIDE SEQUENCE [LARGE SCALE GENOMIC DNA]</scope>
</reference>
<name>A0A2U3QJ75_9BACT</name>
<protein>
    <submittedName>
        <fullName evidence="1">Uncharacterized protein</fullName>
    </submittedName>
</protein>
<dbReference type="EMBL" id="OUUY01000103">
    <property type="protein sequence ID" value="SPQ01456.1"/>
    <property type="molecule type" value="Genomic_DNA"/>
</dbReference>